<feature type="compositionally biased region" description="Basic and acidic residues" evidence="2">
    <location>
        <begin position="479"/>
        <end position="496"/>
    </location>
</feature>
<reference evidence="3" key="1">
    <citation type="journal article" date="2012" name="Nature">
        <title>The tomato genome sequence provides insights into fleshy fruit evolution.</title>
        <authorList>
            <consortium name="Tomato Genome Consortium"/>
        </authorList>
    </citation>
    <scope>NUCLEOTIDE SEQUENCE [LARGE SCALE GENOMIC DNA]</scope>
    <source>
        <strain evidence="3">cv. Heinz 1706</strain>
    </source>
</reference>
<feature type="coiled-coil region" evidence="1">
    <location>
        <begin position="206"/>
        <end position="247"/>
    </location>
</feature>
<dbReference type="PANTHER" id="PTHR34778:SF2">
    <property type="entry name" value="OS02G0580700 PROTEIN"/>
    <property type="match status" value="1"/>
</dbReference>
<protein>
    <submittedName>
        <fullName evidence="3">Uncharacterized protein</fullName>
    </submittedName>
</protein>
<evidence type="ECO:0000256" key="2">
    <source>
        <dbReference type="SAM" id="MobiDB-lite"/>
    </source>
</evidence>
<feature type="compositionally biased region" description="Polar residues" evidence="2">
    <location>
        <begin position="577"/>
        <end position="593"/>
    </location>
</feature>
<dbReference type="EnsemblPlants" id="Solyc03g113660.3.1">
    <property type="protein sequence ID" value="Solyc03g113660.3.1"/>
    <property type="gene ID" value="Solyc03g113660.3"/>
</dbReference>
<feature type="compositionally biased region" description="Basic and acidic residues" evidence="2">
    <location>
        <begin position="677"/>
        <end position="700"/>
    </location>
</feature>
<feature type="compositionally biased region" description="Polar residues" evidence="2">
    <location>
        <begin position="445"/>
        <end position="460"/>
    </location>
</feature>
<evidence type="ECO:0000256" key="1">
    <source>
        <dbReference type="SAM" id="Coils"/>
    </source>
</evidence>
<dbReference type="OMA" id="HFLNIDK"/>
<dbReference type="Gramene" id="Solyc03g113660.3.1">
    <property type="protein sequence ID" value="Solyc03g113660.3.1"/>
    <property type="gene ID" value="Solyc03g113660.3"/>
</dbReference>
<proteinExistence type="predicted"/>
<dbReference type="Proteomes" id="UP000004994">
    <property type="component" value="Chromosome 3"/>
</dbReference>
<name>A0A3Q7FPZ9_SOLLC</name>
<dbReference type="InParanoid" id="A0A3Q7FPZ9"/>
<keyword evidence="4" id="KW-1185">Reference proteome</keyword>
<dbReference type="AlphaFoldDB" id="A0A3Q7FPZ9"/>
<feature type="region of interest" description="Disordered" evidence="2">
    <location>
        <begin position="425"/>
        <end position="531"/>
    </location>
</feature>
<feature type="region of interest" description="Disordered" evidence="2">
    <location>
        <begin position="669"/>
        <end position="713"/>
    </location>
</feature>
<evidence type="ECO:0000313" key="3">
    <source>
        <dbReference type="EnsemblPlants" id="Solyc03g113660.3.1"/>
    </source>
</evidence>
<dbReference type="PANTHER" id="PTHR34778">
    <property type="entry name" value="OS02G0580700 PROTEIN"/>
    <property type="match status" value="1"/>
</dbReference>
<sequence>MKVGQLPSNFNLVSLATSDEQPNTATSSKTIGLWDPYLFRRAHIGNQILQPEKTKTAPSHMTVARLTALKRAYADIILNTAKEAAARIMSSEQKAVRYKHELQVAKEEGLGMLLRLKQMMDSKFAFEENNAICEQFTCVNWHGFHLSFYASNKIPRRNLACSTDLIFVEEVKSKVEHWDKLRFLCGTCHGSPEEIDPLLDVVEYEISEAELTSLSQQRKIEELEAQLQEAEDIVSDLRVELREVQDDLERVTSCKEKGVRNLEDIDAAPPGELHEENRVVLPHESQEEFMTISNIEVTNMKQKSQGHQSCSKMVQLGKPSISGPDLPSIILRSKVPELYRNGCTQRIRACEGNLLDGDLSVSKGVEKNKNENGNAVDEGEGIYSAPINKIDDVVNPQENIQQADGLLSSWHMLTSFRRKRRRAIRNRKAGYPSPGSSPDHFLNIDKTSNTGSLTAHSSPASDGAPDEDPSHMGYGLSIGKDEPDMKLGFTEIHRNDTQISKSSRRKRRRAMRNRKADYPSPRSSPDHFLNIDKTSNAGVLIAHSSPDRDCAPGEDPSEMSDSLLIEKTEPGMKLGSTKISGNELQSAETSSVLNSTVNDELAMAKMDSPRQESRTLENLAVHIDRPDFVTVSSQPGNSLSKIADVYGEVPSETPKDRVIKYTFQRKRKREQLSVSEESARIEKSSPKEVNGEKANGHVEPKMSNSATESSRDSRRMAQVARQEIGHLKPSRRGWVLPPFSSPLLSPPMSTVVSLGIIDNRGLRRKDLKFCNSKNDGLRSSTLPHRVAS</sequence>
<reference evidence="3" key="2">
    <citation type="submission" date="2019-01" db="UniProtKB">
        <authorList>
            <consortium name="EnsemblPlants"/>
        </authorList>
    </citation>
    <scope>IDENTIFICATION</scope>
    <source>
        <strain evidence="3">cv. Heinz 1706</strain>
    </source>
</reference>
<feature type="compositionally biased region" description="Basic residues" evidence="2">
    <location>
        <begin position="502"/>
        <end position="513"/>
    </location>
</feature>
<evidence type="ECO:0000313" key="4">
    <source>
        <dbReference type="Proteomes" id="UP000004994"/>
    </source>
</evidence>
<dbReference type="FunCoup" id="A0A3Q7FPZ9">
    <property type="interactions" value="646"/>
</dbReference>
<dbReference type="STRING" id="4081.A0A3Q7FPZ9"/>
<organism evidence="3">
    <name type="scientific">Solanum lycopersicum</name>
    <name type="common">Tomato</name>
    <name type="synonym">Lycopersicon esculentum</name>
    <dbReference type="NCBI Taxonomy" id="4081"/>
    <lineage>
        <taxon>Eukaryota</taxon>
        <taxon>Viridiplantae</taxon>
        <taxon>Streptophyta</taxon>
        <taxon>Embryophyta</taxon>
        <taxon>Tracheophyta</taxon>
        <taxon>Spermatophyta</taxon>
        <taxon>Magnoliopsida</taxon>
        <taxon>eudicotyledons</taxon>
        <taxon>Gunneridae</taxon>
        <taxon>Pentapetalae</taxon>
        <taxon>asterids</taxon>
        <taxon>lamiids</taxon>
        <taxon>Solanales</taxon>
        <taxon>Solanaceae</taxon>
        <taxon>Solanoideae</taxon>
        <taxon>Solaneae</taxon>
        <taxon>Solanum</taxon>
        <taxon>Solanum subgen. Lycopersicon</taxon>
    </lineage>
</organism>
<feature type="region of interest" description="Disordered" evidence="2">
    <location>
        <begin position="572"/>
        <end position="593"/>
    </location>
</feature>
<keyword evidence="1" id="KW-0175">Coiled coil</keyword>
<accession>A0A3Q7FPZ9</accession>